<dbReference type="InterPro" id="IPR005821">
    <property type="entry name" value="Ion_trans_dom"/>
</dbReference>
<dbReference type="Pfam" id="PF02493">
    <property type="entry name" value="MORN"/>
    <property type="match status" value="8"/>
</dbReference>
<feature type="domain" description="MIR" evidence="12">
    <location>
        <begin position="168"/>
        <end position="219"/>
    </location>
</feature>
<reference evidence="13 14" key="1">
    <citation type="journal article" date="2014" name="Genome Biol. Evol.">
        <title>The secreted proteins of Achlya hypogyna and Thraustotheca clavata identify the ancestral oomycete secretome and reveal gene acquisitions by horizontal gene transfer.</title>
        <authorList>
            <person name="Misner I."/>
            <person name="Blouin N."/>
            <person name="Leonard G."/>
            <person name="Richards T.A."/>
            <person name="Lane C.E."/>
        </authorList>
    </citation>
    <scope>NUCLEOTIDE SEQUENCE [LARGE SCALE GENOMIC DNA]</scope>
    <source>
        <strain evidence="13 14">ATCC 34112</strain>
    </source>
</reference>
<feature type="transmembrane region" description="Helical" evidence="11">
    <location>
        <begin position="2252"/>
        <end position="2272"/>
    </location>
</feature>
<keyword evidence="9" id="KW-0407">Ion channel</keyword>
<dbReference type="GO" id="GO:0012505">
    <property type="term" value="C:endomembrane system"/>
    <property type="evidence" value="ECO:0007669"/>
    <property type="project" value="UniProtKB-SubCell"/>
</dbReference>
<evidence type="ECO:0000313" key="13">
    <source>
        <dbReference type="EMBL" id="OQS07403.1"/>
    </source>
</evidence>
<dbReference type="Gene3D" id="2.80.10.50">
    <property type="match status" value="2"/>
</dbReference>
<dbReference type="PROSITE" id="PS50919">
    <property type="entry name" value="MIR"/>
    <property type="match status" value="2"/>
</dbReference>
<keyword evidence="2" id="KW-0813">Transport</keyword>
<evidence type="ECO:0000256" key="3">
    <source>
        <dbReference type="ARBA" id="ARBA00022692"/>
    </source>
</evidence>
<feature type="transmembrane region" description="Helical" evidence="11">
    <location>
        <begin position="2476"/>
        <end position="2499"/>
    </location>
</feature>
<protein>
    <submittedName>
        <fullName evidence="13">Ryanodine-inositol 1,4,5-triphosphate receptor Ca2 channel (RIR-CaC) family protein</fullName>
    </submittedName>
</protein>
<dbReference type="InterPro" id="IPR003409">
    <property type="entry name" value="MORN"/>
</dbReference>
<evidence type="ECO:0000256" key="7">
    <source>
        <dbReference type="ARBA" id="ARBA00023136"/>
    </source>
</evidence>
<evidence type="ECO:0000256" key="8">
    <source>
        <dbReference type="ARBA" id="ARBA00023286"/>
    </source>
</evidence>
<dbReference type="STRING" id="74557.A0A1W0AAR6"/>
<evidence type="ECO:0000313" key="14">
    <source>
        <dbReference type="Proteomes" id="UP000243217"/>
    </source>
</evidence>
<dbReference type="SMART" id="SM00698">
    <property type="entry name" value="MORN"/>
    <property type="match status" value="8"/>
</dbReference>
<dbReference type="SUPFAM" id="SSF100909">
    <property type="entry name" value="IP3 receptor type 1 binding core, domain 2"/>
    <property type="match status" value="1"/>
</dbReference>
<dbReference type="PANTHER" id="PTHR13715:SF99">
    <property type="entry name" value="INOSITOL 1,4,5-TRISPHOSPHATE RECEPTOR-LIKE PROTEIN A"/>
    <property type="match status" value="1"/>
</dbReference>
<dbReference type="Gene3D" id="1.10.287.70">
    <property type="match status" value="1"/>
</dbReference>
<dbReference type="Pfam" id="PF01365">
    <property type="entry name" value="RYDR_ITPR"/>
    <property type="match status" value="1"/>
</dbReference>
<keyword evidence="6" id="KW-0406">Ion transport</keyword>
<evidence type="ECO:0000256" key="1">
    <source>
        <dbReference type="ARBA" id="ARBA00004127"/>
    </source>
</evidence>
<feature type="domain" description="MIR" evidence="12">
    <location>
        <begin position="286"/>
        <end position="344"/>
    </location>
</feature>
<sequence length="3092" mass="352368">MERRKNSLRRQRRELTVDTALGESVSMGVPTLTRATTENLASTSFLDDFGASDECVEYGMIISLLSMDRNGILAAEGYSSLDVRLEHLVANAKHNMKTRSGQLVSCQFKECLFEIVPKMSYESISGFDEAQTLCKGSSAVFSTVFNEMKFKSESEQRLNATTYEKLLGKRITYGQTIQLRHIKSGKFLCIHERSSSTPDSADILLDKASPDAYFVILPRFKLRKSGQPILLTDQFLLIHETLQLYLQTSSRLSTSSLSTALITSKVHPSPWRALLYEKKEANSNNVSTLKAGQCLRFLHLETNAWLGYYNDNGSQLQVQSHQNSEVLECSNMVAPESLWEVERAFTAEGGVVKWSDTVAMRHVISGKYIAMDSTTATIKMSDELHPLALHATISADSRSAIPQSSVVLLQHASSKRYFHPNGLATTSNLPSIHDHFVADICALPAAHDEDAFQIFHVSEVDTNDTLLLLSIRNTLQKFVGYFQQPSRSSISSSYSGSAVVELLYQVEDALNSLNNFAFESGDVSRRQLLLRHHHYIELLTTILKAPFDSYGGPYTINYVCSFNYASHKLYDRLQSNVSPTLDGLEDDEEYGEIDEVNRQMKVTLNLPPMFQLSEAGMQTLNRIISTVNLVLYRIFCHSKITDDVSACREAMPVLMELLGHGFKASIPLSCLIQEKWHISDFNTSYTKTLRSFLDLIKTRGKSIRYLQFLAVLCSANGHAISKVQEKLCDLLFDESNGYTRSILIPTRPTDHGLEIYIPVRKDDEGRWTSLNDFYDEYYKSKMHSTLAPYYYGLIQLYCALCMDRNYSCINKLQDMFPRSSLINTIQDIGLSRSVRAALLNLLLVLHIDCEPQKAVASPNYTRIWNRVNLDIPSCTSVDPFITQLKDILISYLKRHKGVLVVAEYPQNELTLAVVRTIEKLVSFGMFSFELKSFRTDLIENHQPQPSNKPEYVIPFFENSVQRHKHPYYRQYSTDAQEIQPMLSDSSSFNMQKSPKAPDRQMSLKSNSTSASARLPDTKYRASEWNNVVMEIKNCVCTILLRVDSFRLDYQISNVLWTLQENWKKPRSPSWSRMKLSPLVQAMQNKSLECIYSLPVLAKRRVDTILLQALMYEHPPLVSKALELYIQQFNQHDQVFKALDNILLLVHEDSVQVYAQLQEKIDIIRQLAETTEIWMDLTSQNDIDTAEKACSTLFSLISLMKMQDNEVEISRILHNALAIDHIMTIICAGRNAFRSFFPAKVTPVKSQSPSQKSTANISKDLQEEKQRDIMNTLYTTSMKFLSLVFQNLDDIHNVEENAKVIIEFVENLPDAQEALFNLYRNNSANIPMEFLGMFINLAACYKSIGTSRYLDFLCGIAVNPRVQKAVLVQMIKYQALFNFKASGLPKYQASILNLLAQCASSPQPELKDLCAKSFVPLDVWTVILETSVASLEWSLAIACLRYFNEVFIPLNDSLECIDCKVQKDILKLGMRLDLLALQQVDLQLVVPSGSRHTLDALIHVVFPTLESYLPKIMGTDLISNDISEWEEWLSAWYVWLFGTWIASEKSNDEISYGLSHCIHYVDIIWQQDVLGELWDDIYLRQHRPSLSVGLAGLRGNEPFVLDLDNSTFIQLLPEIKSYQTYLNKLPKSNPEQRNPSFRLTQPQKFQDIIAATDAVGDKRLCPKELKHSLMDKAVYKKNEHFSPPKLTMNLPHQPLARVSDISQQKNSPDKKSIVSNFLNYARDHHATKLAMRNELTQMMQNILSIQTNLREEHYQNTTILNISLTFDDIVSKLISHFEMLKIPQYSKMSITLLEVLVQMITSLESSEKRHSMQLTLNSLGATELVINLISSCDDLSLVDKAIALGVALLDGMNARVQENFYTIWTQTKNTTFFERLYNNLASTISHDTPLAMQKLVLSTKVSLESTGDVPMRFLTITRQLRFQQLLCEGHYLDAQKYFLSQKTSSYNLVDMTIQFLMHIYSNVTFKTIAVLKQVFDTIAEYCQGPCWEAQSTVASYRFVTAVNHLLSCSNEPSFHPSDPSQSPLRELKSSIVIAVLSLLEGRSDRQIHYRLVQELNFDAIKDNVVEVFKYFEQKYNGWYDGNEMCSKDSYLTLGFNLHILMQQLIEFQPSLVESLYPRKKLRKRESSREIWYQKAFNFFNERCARVEVVWHQHCESSSDLIAIYFPIHPICCCVTAATKRQLLLDVSRESNKLYEFFIKTHLVMQEMEHQCLLRQNHLKAVLSKNASQIKMATFTWSLLLNVVVLTNYNMVSLWYPMGCIQVLLCGLLLFMFWTNEVPLVLTRYATQHTYMSHKVIQNNTMERLPRFDANDTESLHDVEMQVRYVGENTPRAHLSHSEKILAIFTNGRLIYRTLIFIAAVAGITIEPFYFSIHLVDFINRSQELRDVLKAIVYPGKTLLHIVLFYLLVVYVFATFAYTYFPGDFKVDATTNGCETLWQCFLTSLDEGLKNNGGVGAYLSLRKRGVDPLGYVRLVFDLAYDIILIIILLNITFGVIIDTFASLRTTHKEQLDDIRERCFICSIDGYTFNRMTKRGFEYHTHMEHNVWHYIYLFVHIRKKSYTEFNGVELYLAMQMARNDVSFFPNHRALTLEKLERSKFDTKENKVSSRDTEAWERMDAQLSALSKSQSLLQTKQDALSDQLQALIHSISKNAEHKAQGKIVLQNALLYLHKVSLDNVTFRYFSFRAKTMSYVGDIKDRLRHGEGTYTFPGGYYKYSGTWDHGKMHGHGIFFMGDGGTYEGNFVNGEMDGAGIRRWSNGTTYSGEFFRGEMHGQGSYVAMCGKRYEGGWKDNQYSGHGELHLVDGSMYIGDFERNKFHGEGKMIFYDGSTYDGFWSEGLKDGLGTYIGSNGTSYEGSWVNGKRSGKGRGVFENGAIYQGFWKDDKPENQPYSLLITRLGNDNTTPESTPLVFKEFDTTKPLESSTPEEGGEALPLRDYMRLAAFRIECLNMPPNSKSNKQQGTCVVEESGRLLRIRLMEGKIPGSIVEVATEVQKGKKLVPTATSPDILSDTPPVQLELFNQENEAINELLITTDCGVGFIPSDYALPQGIGTGEYFLLVESALDTSIPPAYYPLSITKGDDMNDKSKLVTKKK</sequence>
<organism evidence="13 14">
    <name type="scientific">Thraustotheca clavata</name>
    <dbReference type="NCBI Taxonomy" id="74557"/>
    <lineage>
        <taxon>Eukaryota</taxon>
        <taxon>Sar</taxon>
        <taxon>Stramenopiles</taxon>
        <taxon>Oomycota</taxon>
        <taxon>Saprolegniomycetes</taxon>
        <taxon>Saprolegniales</taxon>
        <taxon>Achlyaceae</taxon>
        <taxon>Thraustotheca</taxon>
    </lineage>
</organism>
<evidence type="ECO:0000256" key="6">
    <source>
        <dbReference type="ARBA" id="ARBA00023065"/>
    </source>
</evidence>
<dbReference type="Pfam" id="PF00520">
    <property type="entry name" value="Ion_trans"/>
    <property type="match status" value="1"/>
</dbReference>
<keyword evidence="14" id="KW-1185">Reference proteome</keyword>
<comment type="caution">
    <text evidence="13">The sequence shown here is derived from an EMBL/GenBank/DDBJ whole genome shotgun (WGS) entry which is preliminary data.</text>
</comment>
<feature type="region of interest" description="Disordered" evidence="10">
    <location>
        <begin position="986"/>
        <end position="1012"/>
    </location>
</feature>
<dbReference type="Pfam" id="PF08709">
    <property type="entry name" value="Ins145_P3_rec"/>
    <property type="match status" value="1"/>
</dbReference>
<name>A0A1W0AAR6_9STRA</name>
<dbReference type="GO" id="GO:0005262">
    <property type="term" value="F:calcium channel activity"/>
    <property type="evidence" value="ECO:0007669"/>
    <property type="project" value="InterPro"/>
</dbReference>
<keyword evidence="13" id="KW-0675">Receptor</keyword>
<dbReference type="InterPro" id="IPR016093">
    <property type="entry name" value="MIR_motif"/>
</dbReference>
<evidence type="ECO:0000256" key="11">
    <source>
        <dbReference type="SAM" id="Phobius"/>
    </source>
</evidence>
<keyword evidence="8" id="KW-1071">Ligand-gated ion channel</keyword>
<dbReference type="EMBL" id="JNBS01000242">
    <property type="protein sequence ID" value="OQS07403.1"/>
    <property type="molecule type" value="Genomic_DNA"/>
</dbReference>
<dbReference type="InterPro" id="IPR013662">
    <property type="entry name" value="RIH_assoc-dom"/>
</dbReference>
<feature type="transmembrane region" description="Helical" evidence="11">
    <location>
        <begin position="2353"/>
        <end position="2377"/>
    </location>
</feature>
<dbReference type="InterPro" id="IPR036300">
    <property type="entry name" value="MIR_dom_sf"/>
</dbReference>
<dbReference type="PANTHER" id="PTHR13715">
    <property type="entry name" value="RYANODINE RECEPTOR AND IP3 RECEPTOR"/>
    <property type="match status" value="1"/>
</dbReference>
<dbReference type="InterPro" id="IPR015925">
    <property type="entry name" value="Ryanodine_IP3_receptor"/>
</dbReference>
<dbReference type="Gene3D" id="2.20.110.10">
    <property type="entry name" value="Histone H3 K4-specific methyltransferase SET7/9 N-terminal domain"/>
    <property type="match status" value="4"/>
</dbReference>
<feature type="transmembrane region" description="Helical" evidence="11">
    <location>
        <begin position="2397"/>
        <end position="2419"/>
    </location>
</feature>
<keyword evidence="3 11" id="KW-0812">Transmembrane</keyword>
<dbReference type="Proteomes" id="UP000243217">
    <property type="component" value="Unassembled WGS sequence"/>
</dbReference>
<proteinExistence type="predicted"/>
<dbReference type="SUPFAM" id="SSF82109">
    <property type="entry name" value="MIR domain"/>
    <property type="match status" value="2"/>
</dbReference>
<evidence type="ECO:0000259" key="12">
    <source>
        <dbReference type="PROSITE" id="PS50919"/>
    </source>
</evidence>
<evidence type="ECO:0000256" key="4">
    <source>
        <dbReference type="ARBA" id="ARBA00022737"/>
    </source>
</evidence>
<gene>
    <name evidence="13" type="ORF">THRCLA_00584</name>
</gene>
<feature type="compositionally biased region" description="Polar residues" evidence="10">
    <location>
        <begin position="1002"/>
        <end position="1011"/>
    </location>
</feature>
<accession>A0A1W0AAR6</accession>
<dbReference type="InterPro" id="IPR014821">
    <property type="entry name" value="Ins145_P3_rcpt"/>
</dbReference>
<evidence type="ECO:0000256" key="9">
    <source>
        <dbReference type="ARBA" id="ARBA00023303"/>
    </source>
</evidence>
<dbReference type="GO" id="GO:0016020">
    <property type="term" value="C:membrane"/>
    <property type="evidence" value="ECO:0007669"/>
    <property type="project" value="InterPro"/>
</dbReference>
<keyword evidence="4" id="KW-0677">Repeat</keyword>
<keyword evidence="5 11" id="KW-1133">Transmembrane helix</keyword>
<keyword evidence="7 11" id="KW-0472">Membrane</keyword>
<dbReference type="SUPFAM" id="SSF82185">
    <property type="entry name" value="Histone H3 K4-specific methyltransferase SET7/9 N-terminal domain"/>
    <property type="match status" value="2"/>
</dbReference>
<dbReference type="InterPro" id="IPR000699">
    <property type="entry name" value="RIH_dom"/>
</dbReference>
<evidence type="ECO:0000256" key="5">
    <source>
        <dbReference type="ARBA" id="ARBA00022989"/>
    </source>
</evidence>
<dbReference type="Pfam" id="PF02815">
    <property type="entry name" value="MIR"/>
    <property type="match status" value="1"/>
</dbReference>
<dbReference type="Pfam" id="PF08454">
    <property type="entry name" value="RIH_assoc"/>
    <property type="match status" value="1"/>
</dbReference>
<evidence type="ECO:0000256" key="10">
    <source>
        <dbReference type="SAM" id="MobiDB-lite"/>
    </source>
</evidence>
<dbReference type="OrthoDB" id="300855at2759"/>
<dbReference type="InterPro" id="IPR035910">
    <property type="entry name" value="RyR/IP3R_RIH_dom_sf"/>
</dbReference>
<evidence type="ECO:0000256" key="2">
    <source>
        <dbReference type="ARBA" id="ARBA00022448"/>
    </source>
</evidence>
<comment type="subcellular location">
    <subcellularLocation>
        <location evidence="1">Endomembrane system</location>
        <topology evidence="1">Multi-pass membrane protein</topology>
    </subcellularLocation>
</comment>